<evidence type="ECO:0000256" key="1">
    <source>
        <dbReference type="RuleBase" id="RU000363"/>
    </source>
</evidence>
<keyword evidence="2" id="KW-1133">Transmembrane helix</keyword>
<dbReference type="PRINTS" id="PR00080">
    <property type="entry name" value="SDRFAMILY"/>
</dbReference>
<dbReference type="PANTHER" id="PTHR43550">
    <property type="entry name" value="3-KETODIHYDROSPHINGOSINE REDUCTASE"/>
    <property type="match status" value="1"/>
</dbReference>
<dbReference type="Gene3D" id="3.40.50.720">
    <property type="entry name" value="NAD(P)-binding Rossmann-like Domain"/>
    <property type="match status" value="1"/>
</dbReference>
<evidence type="ECO:0000256" key="2">
    <source>
        <dbReference type="SAM" id="Phobius"/>
    </source>
</evidence>
<dbReference type="PRINTS" id="PR00081">
    <property type="entry name" value="GDHRDH"/>
</dbReference>
<dbReference type="PANTHER" id="PTHR43550:SF3">
    <property type="entry name" value="3-KETODIHYDROSPHINGOSINE REDUCTASE"/>
    <property type="match status" value="1"/>
</dbReference>
<evidence type="ECO:0000313" key="3">
    <source>
        <dbReference type="Proteomes" id="UP000887574"/>
    </source>
</evidence>
<reference evidence="4" key="1">
    <citation type="submission" date="2022-11" db="UniProtKB">
        <authorList>
            <consortium name="WormBaseParasite"/>
        </authorList>
    </citation>
    <scope>IDENTIFICATION</scope>
</reference>
<dbReference type="Pfam" id="PF00106">
    <property type="entry name" value="adh_short"/>
    <property type="match status" value="1"/>
</dbReference>
<proteinExistence type="inferred from homology"/>
<dbReference type="AlphaFoldDB" id="A0A915E759"/>
<dbReference type="GO" id="GO:0030148">
    <property type="term" value="P:sphingolipid biosynthetic process"/>
    <property type="evidence" value="ECO:0007669"/>
    <property type="project" value="TreeGrafter"/>
</dbReference>
<comment type="similarity">
    <text evidence="1">Belongs to the short-chain dehydrogenases/reductases (SDR) family.</text>
</comment>
<feature type="transmembrane region" description="Helical" evidence="2">
    <location>
        <begin position="99"/>
        <end position="119"/>
    </location>
</feature>
<organism evidence="3 4">
    <name type="scientific">Ditylenchus dipsaci</name>
    <dbReference type="NCBI Taxonomy" id="166011"/>
    <lineage>
        <taxon>Eukaryota</taxon>
        <taxon>Metazoa</taxon>
        <taxon>Ecdysozoa</taxon>
        <taxon>Nematoda</taxon>
        <taxon>Chromadorea</taxon>
        <taxon>Rhabditida</taxon>
        <taxon>Tylenchina</taxon>
        <taxon>Tylenchomorpha</taxon>
        <taxon>Sphaerularioidea</taxon>
        <taxon>Anguinidae</taxon>
        <taxon>Anguininae</taxon>
        <taxon>Ditylenchus</taxon>
    </lineage>
</organism>
<accession>A0A915E759</accession>
<dbReference type="Proteomes" id="UP000887574">
    <property type="component" value="Unplaced"/>
</dbReference>
<keyword evidence="2" id="KW-0472">Membrane</keyword>
<evidence type="ECO:0000313" key="4">
    <source>
        <dbReference type="WBParaSite" id="jg3274"/>
    </source>
</evidence>
<dbReference type="InterPro" id="IPR036291">
    <property type="entry name" value="NAD(P)-bd_dom_sf"/>
</dbReference>
<dbReference type="SUPFAM" id="SSF51735">
    <property type="entry name" value="NAD(P)-binding Rossmann-fold domains"/>
    <property type="match status" value="1"/>
</dbReference>
<dbReference type="GO" id="GO:0005789">
    <property type="term" value="C:endoplasmic reticulum membrane"/>
    <property type="evidence" value="ECO:0007669"/>
    <property type="project" value="TreeGrafter"/>
</dbReference>
<name>A0A915E759_9BILA</name>
<keyword evidence="3" id="KW-1185">Reference proteome</keyword>
<keyword evidence="2" id="KW-0812">Transmembrane</keyword>
<dbReference type="GO" id="GO:0047560">
    <property type="term" value="F:3-dehydrosphinganine reductase activity"/>
    <property type="evidence" value="ECO:0007669"/>
    <property type="project" value="TreeGrafter"/>
</dbReference>
<feature type="transmembrane region" description="Helical" evidence="2">
    <location>
        <begin position="73"/>
        <end position="93"/>
    </location>
</feature>
<protein>
    <submittedName>
        <fullName evidence="4">Uncharacterized protein</fullName>
    </submittedName>
</protein>
<dbReference type="InterPro" id="IPR002347">
    <property type="entry name" value="SDR_fam"/>
</dbReference>
<dbReference type="GO" id="GO:0006666">
    <property type="term" value="P:3-keto-sphinganine metabolic process"/>
    <property type="evidence" value="ECO:0007669"/>
    <property type="project" value="TreeGrafter"/>
</dbReference>
<dbReference type="WBParaSite" id="jg3274">
    <property type="protein sequence ID" value="jg3274"/>
    <property type="gene ID" value="jg3274"/>
</dbReference>
<sequence length="319" mass="35297">MAKNKDKSSKEPHRLTVKLEFADNIDDYFGSEHFEVLVNGAIKQVLGMAAPPYSIIDFEPKSQKGSISVSGEYLNLIWAALSVYGSHFGRSVAVHLSTISAVVILLILFGLCIVCFFLLPKRIRCDAKGKHVFITGGSKGIGKAIAIEMLERGCKSISIAARSRDALEHAMQELSALCGENQRVKWFELDLSKGYIEVEAVIKAAEEEFGQVDVLINNAGAVIQGGFDELDVDSFEKQIKTNYLSAVYTTSSAAGQCAIWGYTAYSPSKFAIRGFAEALHMELLPYNKSSRKCPKRCVKSVIQLESFPLKRWLVPWWTI</sequence>